<reference evidence="2" key="1">
    <citation type="journal article" date="2015" name="Genome Biol. Evol.">
        <title>Organellar Genomes of White Spruce (Picea glauca): Assembly and Annotation.</title>
        <authorList>
            <person name="Jackman S.D."/>
            <person name="Warren R.L."/>
            <person name="Gibb E.A."/>
            <person name="Vandervalk B.P."/>
            <person name="Mohamadi H."/>
            <person name="Chu J."/>
            <person name="Raymond A."/>
            <person name="Pleasance S."/>
            <person name="Coope R."/>
            <person name="Wildung M.R."/>
            <person name="Ritland C.E."/>
            <person name="Bousquet J."/>
            <person name="Jones S.J."/>
            <person name="Bohlmann J."/>
            <person name="Birol I."/>
        </authorList>
    </citation>
    <scope>NUCLEOTIDE SEQUENCE [LARGE SCALE GENOMIC DNA]</scope>
    <source>
        <tissue evidence="2">Flushing bud</tissue>
    </source>
</reference>
<dbReference type="PROSITE" id="PS51257">
    <property type="entry name" value="PROKAR_LIPOPROTEIN"/>
    <property type="match status" value="1"/>
</dbReference>
<evidence type="ECO:0000313" key="2">
    <source>
        <dbReference type="EMBL" id="KUM51171.1"/>
    </source>
</evidence>
<keyword evidence="1" id="KW-0732">Signal</keyword>
<dbReference type="AlphaFoldDB" id="A0A124GP83"/>
<organism evidence="2">
    <name type="scientific">Picea glauca</name>
    <name type="common">White spruce</name>
    <name type="synonym">Pinus glauca</name>
    <dbReference type="NCBI Taxonomy" id="3330"/>
    <lineage>
        <taxon>Eukaryota</taxon>
        <taxon>Viridiplantae</taxon>
        <taxon>Streptophyta</taxon>
        <taxon>Embryophyta</taxon>
        <taxon>Tracheophyta</taxon>
        <taxon>Spermatophyta</taxon>
        <taxon>Pinopsida</taxon>
        <taxon>Pinidae</taxon>
        <taxon>Conifers I</taxon>
        <taxon>Pinales</taxon>
        <taxon>Pinaceae</taxon>
        <taxon>Picea</taxon>
    </lineage>
</organism>
<keyword evidence="2" id="KW-0496">Mitochondrion</keyword>
<feature type="chain" id="PRO_5007172455" description="Secreted protein" evidence="1">
    <location>
        <begin position="22"/>
        <end position="105"/>
    </location>
</feature>
<name>A0A124GP83_PICGL</name>
<dbReference type="EMBL" id="LKAM01000001">
    <property type="protein sequence ID" value="KUM51171.1"/>
    <property type="molecule type" value="Genomic_DNA"/>
</dbReference>
<proteinExistence type="predicted"/>
<accession>A0A124GP83</accession>
<gene>
    <name evidence="2" type="ORF">ABT39_MTgene1017</name>
</gene>
<feature type="signal peptide" evidence="1">
    <location>
        <begin position="1"/>
        <end position="21"/>
    </location>
</feature>
<geneLocation type="mitochondrion" evidence="2"/>
<sequence length="105" mass="11733">MARHGFSFPHLLCAVGQLSCGCGIDRWIGGTCLLLFYLGKPEQLMISNGGSAHGNDLDHSFYFPLKKPAYRTTLLVWLDTHSQVSLGLLNRWNCPLGFRNHCLNL</sequence>
<evidence type="ECO:0000256" key="1">
    <source>
        <dbReference type="SAM" id="SignalP"/>
    </source>
</evidence>
<evidence type="ECO:0008006" key="3">
    <source>
        <dbReference type="Google" id="ProtNLM"/>
    </source>
</evidence>
<protein>
    <recommendedName>
        <fullName evidence="3">Secreted protein</fullName>
    </recommendedName>
</protein>
<comment type="caution">
    <text evidence="2">The sequence shown here is derived from an EMBL/GenBank/DDBJ whole genome shotgun (WGS) entry which is preliminary data.</text>
</comment>